<keyword evidence="2" id="KW-1185">Reference proteome</keyword>
<name>A0ABW0JZ34_9GAMM</name>
<dbReference type="InterPro" id="IPR004597">
    <property type="entry name" value="Tag"/>
</dbReference>
<sequence length="196" mass="22076">MSVPSNPVRCAWAGSDALMRDYHDTEWGVPLHDDRALFEFLCLEGAQAGLSWRTVLTKRDNYRKAFHDFEIARVAAMTDRALEKRLLDPGIIRNRLKVSSTRGNAIAALEVIDEFGSLDAYLWSFVDGKPLVNHWREPSEVPASTALSDRMSKALKKRGFRFVGSTICYSLLQATGMINDHLVGCFRHPGSRPRQP</sequence>
<accession>A0ABW0JZ34</accession>
<protein>
    <submittedName>
        <fullName evidence="1">DNA-3-methyladenine glycosylase I</fullName>
    </submittedName>
</protein>
<dbReference type="InterPro" id="IPR005019">
    <property type="entry name" value="Adenine_glyco"/>
</dbReference>
<dbReference type="InterPro" id="IPR011257">
    <property type="entry name" value="DNA_glycosylase"/>
</dbReference>
<dbReference type="EMBL" id="JBHSMM010000004">
    <property type="protein sequence ID" value="MFC5441205.1"/>
    <property type="molecule type" value="Genomic_DNA"/>
</dbReference>
<dbReference type="Proteomes" id="UP001596018">
    <property type="component" value="Unassembled WGS sequence"/>
</dbReference>
<evidence type="ECO:0000313" key="1">
    <source>
        <dbReference type="EMBL" id="MFC5441205.1"/>
    </source>
</evidence>
<comment type="caution">
    <text evidence="1">The sequence shown here is derived from an EMBL/GenBank/DDBJ whole genome shotgun (WGS) entry which is preliminary data.</text>
</comment>
<dbReference type="RefSeq" id="WP_377341711.1">
    <property type="nucleotide sequence ID" value="NZ_JALBWS010000010.1"/>
</dbReference>
<dbReference type="PANTHER" id="PTHR30037:SF4">
    <property type="entry name" value="DNA-3-METHYLADENINE GLYCOSYLASE I"/>
    <property type="match status" value="1"/>
</dbReference>
<gene>
    <name evidence="1" type="ORF">ACFPK0_14350</name>
</gene>
<dbReference type="NCBIfam" id="TIGR00624">
    <property type="entry name" value="tag"/>
    <property type="match status" value="1"/>
</dbReference>
<reference evidence="2" key="1">
    <citation type="journal article" date="2019" name="Int. J. Syst. Evol. Microbiol.">
        <title>The Global Catalogue of Microorganisms (GCM) 10K type strain sequencing project: providing services to taxonomists for standard genome sequencing and annotation.</title>
        <authorList>
            <consortium name="The Broad Institute Genomics Platform"/>
            <consortium name="The Broad Institute Genome Sequencing Center for Infectious Disease"/>
            <person name="Wu L."/>
            <person name="Ma J."/>
        </authorList>
    </citation>
    <scope>NUCLEOTIDE SEQUENCE [LARGE SCALE GENOMIC DNA]</scope>
    <source>
        <strain evidence="2">KACC 12822</strain>
    </source>
</reference>
<dbReference type="Gene3D" id="1.10.340.30">
    <property type="entry name" value="Hypothetical protein, domain 2"/>
    <property type="match status" value="1"/>
</dbReference>
<dbReference type="SUPFAM" id="SSF48150">
    <property type="entry name" value="DNA-glycosylase"/>
    <property type="match status" value="1"/>
</dbReference>
<dbReference type="InterPro" id="IPR052891">
    <property type="entry name" value="DNA-3mA_glycosylase"/>
</dbReference>
<dbReference type="PANTHER" id="PTHR30037">
    <property type="entry name" value="DNA-3-METHYLADENINE GLYCOSYLASE 1"/>
    <property type="match status" value="1"/>
</dbReference>
<evidence type="ECO:0000313" key="2">
    <source>
        <dbReference type="Proteomes" id="UP001596018"/>
    </source>
</evidence>
<organism evidence="1 2">
    <name type="scientific">Rhodanobacter ginsenosidimutans</name>
    <dbReference type="NCBI Taxonomy" id="490571"/>
    <lineage>
        <taxon>Bacteria</taxon>
        <taxon>Pseudomonadati</taxon>
        <taxon>Pseudomonadota</taxon>
        <taxon>Gammaproteobacteria</taxon>
        <taxon>Lysobacterales</taxon>
        <taxon>Rhodanobacteraceae</taxon>
        <taxon>Rhodanobacter</taxon>
    </lineage>
</organism>
<proteinExistence type="predicted"/>
<dbReference type="Pfam" id="PF03352">
    <property type="entry name" value="Adenine_glyco"/>
    <property type="match status" value="1"/>
</dbReference>